<dbReference type="EMBL" id="JAKMXF010000297">
    <property type="protein sequence ID" value="KAI6652808.1"/>
    <property type="molecule type" value="Genomic_DNA"/>
</dbReference>
<sequence length="230" mass="26104">MATGGYRVIQRALRPDGTPRKPIKVKEGYLPPDETDAYVPPHRVAQTNDDYFPTKMIIEESPTIQLPKTKNQIKNERKRKNKKEKKLLNQSIGSPEHNDHLFPKELSDKGAFQNGISNDDNPLETIKSKKKVQTSGATKSNEATVEIIKSKNSIAGTKDSKHVEISDELSEQNKGLEKQIHKLRKKLDQVDKLLSKDTLNEEEEIKVGKKGEWVQEMKTIESQLQALNIK</sequence>
<feature type="region of interest" description="Disordered" evidence="3">
    <location>
        <begin position="1"/>
        <end position="49"/>
    </location>
</feature>
<dbReference type="SMART" id="SM01273">
    <property type="entry name" value="Mago-bind"/>
    <property type="match status" value="1"/>
</dbReference>
<feature type="domain" description="WIBG Mago-binding" evidence="4">
    <location>
        <begin position="5"/>
        <end position="31"/>
    </location>
</feature>
<dbReference type="GO" id="GO:0005737">
    <property type="term" value="C:cytoplasm"/>
    <property type="evidence" value="ECO:0007669"/>
    <property type="project" value="TreeGrafter"/>
</dbReference>
<dbReference type="InterPro" id="IPR036348">
    <property type="entry name" value="WIBG_N_sf"/>
</dbReference>
<dbReference type="AlphaFoldDB" id="A0AAV7JVM7"/>
<dbReference type="GO" id="GO:0035145">
    <property type="term" value="C:exon-exon junction complex"/>
    <property type="evidence" value="ECO:0007669"/>
    <property type="project" value="TreeGrafter"/>
</dbReference>
<dbReference type="GO" id="GO:0003723">
    <property type="term" value="F:RNA binding"/>
    <property type="evidence" value="ECO:0007669"/>
    <property type="project" value="TreeGrafter"/>
</dbReference>
<dbReference type="PANTHER" id="PTHR22959">
    <property type="entry name" value="PYM PROTEIN"/>
    <property type="match status" value="1"/>
</dbReference>
<gene>
    <name evidence="5" type="ORF">LOD99_4194</name>
</gene>
<feature type="compositionally biased region" description="Basic residues" evidence="3">
    <location>
        <begin position="76"/>
        <end position="85"/>
    </location>
</feature>
<organism evidence="5 6">
    <name type="scientific">Oopsacas minuta</name>
    <dbReference type="NCBI Taxonomy" id="111878"/>
    <lineage>
        <taxon>Eukaryota</taxon>
        <taxon>Metazoa</taxon>
        <taxon>Porifera</taxon>
        <taxon>Hexactinellida</taxon>
        <taxon>Hexasterophora</taxon>
        <taxon>Lyssacinosida</taxon>
        <taxon>Leucopsacidae</taxon>
        <taxon>Oopsacas</taxon>
    </lineage>
</organism>
<dbReference type="GO" id="GO:1903259">
    <property type="term" value="P:exon-exon junction complex disassembly"/>
    <property type="evidence" value="ECO:0007669"/>
    <property type="project" value="InterPro"/>
</dbReference>
<comment type="caution">
    <text evidence="5">The sequence shown here is derived from an EMBL/GenBank/DDBJ whole genome shotgun (WGS) entry which is preliminary data.</text>
</comment>
<accession>A0AAV7JVM7</accession>
<evidence type="ECO:0000256" key="2">
    <source>
        <dbReference type="SAM" id="Coils"/>
    </source>
</evidence>
<dbReference type="PANTHER" id="PTHR22959:SF0">
    <property type="entry name" value="PARTNER OF Y14 AND MAGO"/>
    <property type="match status" value="1"/>
</dbReference>
<evidence type="ECO:0000256" key="3">
    <source>
        <dbReference type="SAM" id="MobiDB-lite"/>
    </source>
</evidence>
<protein>
    <recommendedName>
        <fullName evidence="4">WIBG Mago-binding domain-containing protein</fullName>
    </recommendedName>
</protein>
<feature type="region of interest" description="Disordered" evidence="3">
    <location>
        <begin position="65"/>
        <end position="141"/>
    </location>
</feature>
<evidence type="ECO:0000259" key="4">
    <source>
        <dbReference type="SMART" id="SM01273"/>
    </source>
</evidence>
<reference evidence="5 6" key="1">
    <citation type="journal article" date="2023" name="BMC Biol.">
        <title>The compact genome of the sponge Oopsacas minuta (Hexactinellida) is lacking key metazoan core genes.</title>
        <authorList>
            <person name="Santini S."/>
            <person name="Schenkelaars Q."/>
            <person name="Jourda C."/>
            <person name="Duchesne M."/>
            <person name="Belahbib H."/>
            <person name="Rocher C."/>
            <person name="Selva M."/>
            <person name="Riesgo A."/>
            <person name="Vervoort M."/>
            <person name="Leys S.P."/>
            <person name="Kodjabachian L."/>
            <person name="Le Bivic A."/>
            <person name="Borchiellini C."/>
            <person name="Claverie J.M."/>
            <person name="Renard E."/>
        </authorList>
    </citation>
    <scope>NUCLEOTIDE SEQUENCE [LARGE SCALE GENOMIC DNA]</scope>
    <source>
        <strain evidence="5">SPO-2</strain>
    </source>
</reference>
<evidence type="ECO:0000313" key="5">
    <source>
        <dbReference type="EMBL" id="KAI6652808.1"/>
    </source>
</evidence>
<evidence type="ECO:0000256" key="1">
    <source>
        <dbReference type="ARBA" id="ARBA00009394"/>
    </source>
</evidence>
<evidence type="ECO:0000313" key="6">
    <source>
        <dbReference type="Proteomes" id="UP001165289"/>
    </source>
</evidence>
<name>A0AAV7JVM7_9METZ</name>
<dbReference type="Pfam" id="PF09282">
    <property type="entry name" value="Mago-bind"/>
    <property type="match status" value="1"/>
</dbReference>
<feature type="compositionally biased region" description="Basic and acidic residues" evidence="3">
    <location>
        <begin position="96"/>
        <end position="108"/>
    </location>
</feature>
<keyword evidence="6" id="KW-1185">Reference proteome</keyword>
<comment type="similarity">
    <text evidence="1">Belongs to the pym family.</text>
</comment>
<feature type="coiled-coil region" evidence="2">
    <location>
        <begin position="166"/>
        <end position="193"/>
    </location>
</feature>
<dbReference type="SUPFAM" id="SSF101931">
    <property type="entry name" value="Pym (Within the bgcn gene intron protein, WIBG), N-terminal domain"/>
    <property type="match status" value="1"/>
</dbReference>
<dbReference type="InterPro" id="IPR015362">
    <property type="entry name" value="WIBG_mago-bd"/>
</dbReference>
<dbReference type="InterPro" id="IPR039333">
    <property type="entry name" value="PYM1"/>
</dbReference>
<dbReference type="Proteomes" id="UP001165289">
    <property type="component" value="Unassembled WGS sequence"/>
</dbReference>
<proteinExistence type="inferred from homology"/>
<feature type="compositionally biased region" description="Basic and acidic residues" evidence="3">
    <location>
        <begin position="13"/>
        <end position="27"/>
    </location>
</feature>
<keyword evidence="2" id="KW-0175">Coiled coil</keyword>